<protein>
    <submittedName>
        <fullName evidence="3">D518b934-6f69-4895-b448-2939b611c5c5</fullName>
    </submittedName>
</protein>
<name>A0A446BS62_9PEZI</name>
<keyword evidence="2" id="KW-0732">Signal</keyword>
<proteinExistence type="predicted"/>
<feature type="compositionally biased region" description="Low complexity" evidence="1">
    <location>
        <begin position="108"/>
        <end position="150"/>
    </location>
</feature>
<accession>A0A446BS62</accession>
<feature type="chain" id="PRO_5019022599" evidence="2">
    <location>
        <begin position="22"/>
        <end position="164"/>
    </location>
</feature>
<dbReference type="EMBL" id="OUUZ01000015">
    <property type="protein sequence ID" value="SPQ25366.1"/>
    <property type="molecule type" value="Genomic_DNA"/>
</dbReference>
<evidence type="ECO:0000313" key="3">
    <source>
        <dbReference type="EMBL" id="SPQ25366.1"/>
    </source>
</evidence>
<feature type="region of interest" description="Disordered" evidence="1">
    <location>
        <begin position="102"/>
        <end position="150"/>
    </location>
</feature>
<feature type="signal peptide" evidence="2">
    <location>
        <begin position="1"/>
        <end position="21"/>
    </location>
</feature>
<reference evidence="3 4" key="1">
    <citation type="submission" date="2018-04" db="EMBL/GenBank/DDBJ databases">
        <authorList>
            <person name="Huttner S."/>
            <person name="Dainat J."/>
        </authorList>
    </citation>
    <scope>NUCLEOTIDE SEQUENCE [LARGE SCALE GENOMIC DNA]</scope>
</reference>
<gene>
    <name evidence="3" type="ORF">TT172_LOCUS7785</name>
</gene>
<evidence type="ECO:0000313" key="4">
    <source>
        <dbReference type="Proteomes" id="UP000289323"/>
    </source>
</evidence>
<dbReference type="AlphaFoldDB" id="A0A446BS62"/>
<organism evidence="3 4">
    <name type="scientific">Thermothielavioides terrestris</name>
    <dbReference type="NCBI Taxonomy" id="2587410"/>
    <lineage>
        <taxon>Eukaryota</taxon>
        <taxon>Fungi</taxon>
        <taxon>Dikarya</taxon>
        <taxon>Ascomycota</taxon>
        <taxon>Pezizomycotina</taxon>
        <taxon>Sordariomycetes</taxon>
        <taxon>Sordariomycetidae</taxon>
        <taxon>Sordariales</taxon>
        <taxon>Chaetomiaceae</taxon>
        <taxon>Thermothielavioides</taxon>
    </lineage>
</organism>
<evidence type="ECO:0000256" key="1">
    <source>
        <dbReference type="SAM" id="MobiDB-lite"/>
    </source>
</evidence>
<dbReference type="Proteomes" id="UP000289323">
    <property type="component" value="Unassembled WGS sequence"/>
</dbReference>
<sequence>MMPRVFKALALCVAFVDSALAQITESASIVYVSGCAAVVSTTDVCSTCLTIDCVVPATITAGCDGCPTAAPTVYRSFPCDQGCNVVGCKTVYTVVTATDGVCDEDEPSSSAESPSSTAFEESAGPTTTAPTLTETPANASSAGKVASLSSSRAAAARFTPFWHW</sequence>
<evidence type="ECO:0000256" key="2">
    <source>
        <dbReference type="SAM" id="SignalP"/>
    </source>
</evidence>